<feature type="compositionally biased region" description="Basic and acidic residues" evidence="1">
    <location>
        <begin position="28"/>
        <end position="43"/>
    </location>
</feature>
<protein>
    <recommendedName>
        <fullName evidence="4">Lipoprotein</fullName>
    </recommendedName>
</protein>
<organism evidence="2 3">
    <name type="scientific">Streptomyces rishiriensis</name>
    <dbReference type="NCBI Taxonomy" id="68264"/>
    <lineage>
        <taxon>Bacteria</taxon>
        <taxon>Bacillati</taxon>
        <taxon>Actinomycetota</taxon>
        <taxon>Actinomycetes</taxon>
        <taxon>Kitasatosporales</taxon>
        <taxon>Streptomycetaceae</taxon>
        <taxon>Streptomyces</taxon>
    </lineage>
</organism>
<gene>
    <name evidence="2" type="ORF">QF030_004574</name>
</gene>
<accession>A0ABU0NT97</accession>
<dbReference type="Proteomes" id="UP001230654">
    <property type="component" value="Unassembled WGS sequence"/>
</dbReference>
<evidence type="ECO:0000313" key="3">
    <source>
        <dbReference type="Proteomes" id="UP001230654"/>
    </source>
</evidence>
<evidence type="ECO:0000256" key="1">
    <source>
        <dbReference type="SAM" id="MobiDB-lite"/>
    </source>
</evidence>
<name>A0ABU0NT97_STRRH</name>
<dbReference type="RefSeq" id="WP_307164509.1">
    <property type="nucleotide sequence ID" value="NZ_JAUSWV010000002.1"/>
</dbReference>
<proteinExistence type="predicted"/>
<evidence type="ECO:0000313" key="2">
    <source>
        <dbReference type="EMBL" id="MDQ0582396.1"/>
    </source>
</evidence>
<feature type="region of interest" description="Disordered" evidence="1">
    <location>
        <begin position="85"/>
        <end position="111"/>
    </location>
</feature>
<comment type="caution">
    <text evidence="2">The sequence shown here is derived from an EMBL/GenBank/DDBJ whole genome shotgun (WGS) entry which is preliminary data.</text>
</comment>
<evidence type="ECO:0008006" key="4">
    <source>
        <dbReference type="Google" id="ProtNLM"/>
    </source>
</evidence>
<dbReference type="EMBL" id="JAUSWV010000002">
    <property type="protein sequence ID" value="MDQ0582396.1"/>
    <property type="molecule type" value="Genomic_DNA"/>
</dbReference>
<reference evidence="2 3" key="1">
    <citation type="submission" date="2023-07" db="EMBL/GenBank/DDBJ databases">
        <title>Comparative genomics of wheat-associated soil bacteria to identify genetic determinants of phenazine resistance.</title>
        <authorList>
            <person name="Mouncey N."/>
        </authorList>
    </citation>
    <scope>NUCLEOTIDE SEQUENCE [LARGE SCALE GENOMIC DNA]</scope>
    <source>
        <strain evidence="2 3">B2I6</strain>
    </source>
</reference>
<keyword evidence="3" id="KW-1185">Reference proteome</keyword>
<feature type="region of interest" description="Disordered" evidence="1">
    <location>
        <begin position="23"/>
        <end position="49"/>
    </location>
</feature>
<sequence length="111" mass="11063">MATARHPLSAVAAGTVLSRGLVTGCGGDDGRAGAEATRQDRPRASASTTRLARYPGEAIPGLAPIGGGRNLVLPAEARLLDTGRGYATRGTGVNEPVSVIDRSTGTGGSPP</sequence>